<keyword evidence="1" id="KW-0547">Nucleotide-binding</keyword>
<evidence type="ECO:0000313" key="5">
    <source>
        <dbReference type="EMBL" id="AFS52736.1"/>
    </source>
</evidence>
<feature type="binding site" evidence="1">
    <location>
        <position position="69"/>
    </location>
    <ligand>
        <name>ATP</name>
        <dbReference type="ChEBI" id="CHEBI:30616"/>
    </ligand>
</feature>
<feature type="binding site" evidence="1">
    <location>
        <begin position="199"/>
        <end position="205"/>
    </location>
    <ligand>
        <name>ATP</name>
        <dbReference type="ChEBI" id="CHEBI:30616"/>
    </ligand>
</feature>
<dbReference type="Gene3D" id="1.10.3290.10">
    <property type="entry name" value="Fido-like domain"/>
    <property type="match status" value="1"/>
</dbReference>
<dbReference type="SUPFAM" id="SSF140931">
    <property type="entry name" value="Fic-like"/>
    <property type="match status" value="1"/>
</dbReference>
<dbReference type="PROSITE" id="PS51459">
    <property type="entry name" value="FIDO"/>
    <property type="match status" value="1"/>
</dbReference>
<feature type="active site" evidence="2">
    <location>
        <position position="194"/>
    </location>
</feature>
<dbReference type="PANTHER" id="PTHR13504">
    <property type="entry name" value="FIDO DOMAIN-CONTAINING PROTEIN DDB_G0283145"/>
    <property type="match status" value="1"/>
</dbReference>
<proteinExistence type="predicted"/>
<feature type="binding site" evidence="3">
    <location>
        <begin position="236"/>
        <end position="237"/>
    </location>
    <ligand>
        <name>ATP</name>
        <dbReference type="ChEBI" id="CHEBI:30616"/>
    </ligand>
</feature>
<dbReference type="KEGG" id="lfi:LFML04_0499"/>
<dbReference type="InterPro" id="IPR025758">
    <property type="entry name" value="Fic/DOC_N"/>
</dbReference>
<evidence type="ECO:0000256" key="2">
    <source>
        <dbReference type="PIRSR" id="PIRSR640198-1"/>
    </source>
</evidence>
<sequence length="357" mass="40694">MIFDRNRPFNDLPLLPPPVELETRPVLKKVISATRALAELKGVAKLIPDQAILINGIILQEARLSSEIENIVTTSDDLYRAASDKLFQGESATKEVLRYREALWHGFDSLKSRPLSTNLFVEIVKIIRQVDSGIRRAPGTVIANPAGEVIYTPPEGESVIREKLANLESFMHSDNGLDPLVKLAAIHYQFEAIHPFPDGNGRTGRIINILFLVEKGLLDLPILYLSHYIIQKKSEYYRGLRAVTEEQRWEQWVLYVLDAIETTAYQTIERISQIRALMEKFQGTIQEKAPHIYSKDLIELVFQHPYCKIQFLIDAKIARRQTASQYLKTLASLNLLNPVKRGREIYYVNESLITALS</sequence>
<dbReference type="Pfam" id="PF13784">
    <property type="entry name" value="Fic_N"/>
    <property type="match status" value="1"/>
</dbReference>
<dbReference type="InterPro" id="IPR026287">
    <property type="entry name" value="SoFic-like"/>
</dbReference>
<dbReference type="GO" id="GO:0005524">
    <property type="term" value="F:ATP binding"/>
    <property type="evidence" value="ECO:0007669"/>
    <property type="project" value="UniProtKB-KW"/>
</dbReference>
<keyword evidence="1" id="KW-0067">ATP-binding</keyword>
<feature type="domain" description="Fido" evidence="4">
    <location>
        <begin position="115"/>
        <end position="258"/>
    </location>
</feature>
<accession>J9Z9A9</accession>
<dbReference type="PANTHER" id="PTHR13504:SF35">
    <property type="entry name" value="PROTEIN ADENYLYLTRANSFERASE SOFIC"/>
    <property type="match status" value="1"/>
</dbReference>
<dbReference type="Proteomes" id="UP000006177">
    <property type="component" value="Chromosome"/>
</dbReference>
<name>J9Z9A9_LEPFM</name>
<dbReference type="HOGENOM" id="CLU_047250_1_1_0"/>
<dbReference type="RefSeq" id="WP_014960256.1">
    <property type="nucleotide sequence ID" value="NC_018649.1"/>
</dbReference>
<evidence type="ECO:0000256" key="3">
    <source>
        <dbReference type="PIRSR" id="PIRSR640198-2"/>
    </source>
</evidence>
<dbReference type="STRING" id="1048260.LFML04_0499"/>
<dbReference type="InterPro" id="IPR003812">
    <property type="entry name" value="Fido"/>
</dbReference>
<dbReference type="Pfam" id="PF02661">
    <property type="entry name" value="Fic"/>
    <property type="match status" value="1"/>
</dbReference>
<evidence type="ECO:0000259" key="4">
    <source>
        <dbReference type="PROSITE" id="PS51459"/>
    </source>
</evidence>
<reference evidence="5 6" key="1">
    <citation type="journal article" date="2011" name="J. Microbiol.">
        <title>Complete genome of Leptospirillum ferriphilum ML-04 provides insight into its physiology and environmental adaptation.</title>
        <authorList>
            <person name="Mi S."/>
            <person name="Song J."/>
            <person name="Lin J."/>
            <person name="Che Y."/>
            <person name="Zheng H."/>
            <person name="Lin J."/>
        </authorList>
    </citation>
    <scope>NUCLEOTIDE SEQUENCE [LARGE SCALE GENOMIC DNA]</scope>
    <source>
        <strain evidence="5 6">ML-04</strain>
    </source>
</reference>
<feature type="binding site" evidence="3">
    <location>
        <begin position="198"/>
        <end position="205"/>
    </location>
    <ligand>
        <name>ATP</name>
        <dbReference type="ChEBI" id="CHEBI:30616"/>
    </ligand>
</feature>
<dbReference type="InterPro" id="IPR036597">
    <property type="entry name" value="Fido-like_dom_sf"/>
</dbReference>
<feature type="binding site" evidence="1">
    <location>
        <position position="194"/>
    </location>
    <ligand>
        <name>ATP</name>
        <dbReference type="ChEBI" id="CHEBI:30616"/>
    </ligand>
</feature>
<evidence type="ECO:0000313" key="6">
    <source>
        <dbReference type="Proteomes" id="UP000006177"/>
    </source>
</evidence>
<gene>
    <name evidence="5" type="ordered locus">LFML04_0499</name>
</gene>
<feature type="binding site" evidence="1">
    <location>
        <position position="236"/>
    </location>
    <ligand>
        <name>ATP</name>
        <dbReference type="ChEBI" id="CHEBI:30616"/>
    </ligand>
</feature>
<dbReference type="InterPro" id="IPR040198">
    <property type="entry name" value="Fido_containing"/>
</dbReference>
<dbReference type="InterPro" id="IPR048770">
    <property type="entry name" value="SoFic-like_C"/>
</dbReference>
<dbReference type="PATRIC" id="fig|1048260.3.peg.536"/>
<dbReference type="EMBL" id="CP002919">
    <property type="protein sequence ID" value="AFS52736.1"/>
    <property type="molecule type" value="Genomic_DNA"/>
</dbReference>
<protein>
    <submittedName>
        <fullName evidence="5">Filamentation induced by cAMP protein Fic</fullName>
    </submittedName>
</protein>
<organism evidence="5 6">
    <name type="scientific">Leptospirillum ferriphilum (strain ML-04)</name>
    <dbReference type="NCBI Taxonomy" id="1048260"/>
    <lineage>
        <taxon>Bacteria</taxon>
        <taxon>Pseudomonadati</taxon>
        <taxon>Nitrospirota</taxon>
        <taxon>Nitrospiria</taxon>
        <taxon>Nitrospirales</taxon>
        <taxon>Nitrospiraceae</taxon>
        <taxon>Leptospirillum</taxon>
    </lineage>
</organism>
<dbReference type="AlphaFoldDB" id="J9Z9A9"/>
<dbReference type="PIRSF" id="PIRSF038925">
    <property type="entry name" value="AMP-prot_trans"/>
    <property type="match status" value="1"/>
</dbReference>
<dbReference type="Pfam" id="PF21248">
    <property type="entry name" value="SoFic-like_C"/>
    <property type="match status" value="1"/>
</dbReference>
<evidence type="ECO:0000256" key="1">
    <source>
        <dbReference type="PIRSR" id="PIRSR038925-1"/>
    </source>
</evidence>